<keyword evidence="5 10" id="KW-0812">Transmembrane</keyword>
<dbReference type="PANTHER" id="PTHR31806:SF1">
    <property type="entry name" value="PURINE-CYTOSINE PERMEASE FCY2-RELATED"/>
    <property type="match status" value="1"/>
</dbReference>
<feature type="transmembrane region" description="Helical" evidence="10">
    <location>
        <begin position="85"/>
        <end position="109"/>
    </location>
</feature>
<dbReference type="Pfam" id="PF02133">
    <property type="entry name" value="Transp_cyt_pur"/>
    <property type="match status" value="1"/>
</dbReference>
<organism evidence="11 12">
    <name type="scientific">Lachnellula subtilissima</name>
    <dbReference type="NCBI Taxonomy" id="602034"/>
    <lineage>
        <taxon>Eukaryota</taxon>
        <taxon>Fungi</taxon>
        <taxon>Dikarya</taxon>
        <taxon>Ascomycota</taxon>
        <taxon>Pezizomycotina</taxon>
        <taxon>Leotiomycetes</taxon>
        <taxon>Helotiales</taxon>
        <taxon>Lachnaceae</taxon>
        <taxon>Lachnellula</taxon>
    </lineage>
</organism>
<keyword evidence="4" id="KW-0597">Phosphoprotein</keyword>
<dbReference type="GO" id="GO:0022857">
    <property type="term" value="F:transmembrane transporter activity"/>
    <property type="evidence" value="ECO:0007669"/>
    <property type="project" value="InterPro"/>
</dbReference>
<evidence type="ECO:0000256" key="8">
    <source>
        <dbReference type="PIRNR" id="PIRNR002744"/>
    </source>
</evidence>
<comment type="similarity">
    <text evidence="2 8">Belongs to the purine-cytosine permease (2.A.39) family.</text>
</comment>
<feature type="transmembrane region" description="Helical" evidence="10">
    <location>
        <begin position="297"/>
        <end position="323"/>
    </location>
</feature>
<keyword evidence="12" id="KW-1185">Reference proteome</keyword>
<evidence type="ECO:0000256" key="6">
    <source>
        <dbReference type="ARBA" id="ARBA00022989"/>
    </source>
</evidence>
<evidence type="ECO:0000256" key="9">
    <source>
        <dbReference type="SAM" id="MobiDB-lite"/>
    </source>
</evidence>
<dbReference type="CDD" id="cd11484">
    <property type="entry name" value="SLC-NCS1sbd_CobB-like"/>
    <property type="match status" value="1"/>
</dbReference>
<proteinExistence type="inferred from homology"/>
<keyword evidence="7 8" id="KW-0472">Membrane</keyword>
<sequence length="531" mass="57629">MGPFSKNKSDFDVESVPAEKSVGSSEYGSGIVPDEGAVPAETFVLGDSWYARTQRFAGKFGVEQRGIERVPSDERSDAGMSQIGTLWLSANMVVSSFAIGALAYPVFYLGFIDTILIIFFVNLMGILPVCFFSTFGPRFGLRQMVLSRFYFGCSNGGPGSNLFEVAVFNILACLGWSSVNVIVGAQLFNAVNHNMPGWAGILVIAVSTFLITLFGYKIVHTYERYSWIPCLIIFLVVLGEFAHSGEFSNIPMGVGISEAGSALSFAASVYGFATGWTSYAADYTVYQPVGRSRKSIFLWTFAGLSFPLLFTQMLGAAIATAMAANDGDNAYMDGYSSSGIGGLLAAVIVPPLGKFGQFCLVILALSIVANNCPNIYSVSLSLQLLARVSQRVPRFIWTFIGTCVYVAIAIPGYSHFESILENFMLVIGYWLAIYEGISISEHVFFKRGFSGYNPQDYLEPSKLPPGFAAITAFLFGVMGAVLGMAQVWFTGPIGKLCGAEYGGDVGFELAFSFSAISYCILRHFEKSYFKR</sequence>
<evidence type="ECO:0000256" key="10">
    <source>
        <dbReference type="SAM" id="Phobius"/>
    </source>
</evidence>
<comment type="caution">
    <text evidence="11">The sequence shown here is derived from an EMBL/GenBank/DDBJ whole genome shotgun (WGS) entry which is preliminary data.</text>
</comment>
<feature type="transmembrane region" description="Helical" evidence="10">
    <location>
        <begin position="395"/>
        <end position="414"/>
    </location>
</feature>
<dbReference type="OrthoDB" id="2116389at2759"/>
<accession>A0A8H8RIM2</accession>
<dbReference type="Gene3D" id="1.10.4160.10">
    <property type="entry name" value="Hydantoin permease"/>
    <property type="match status" value="1"/>
</dbReference>
<feature type="region of interest" description="Disordered" evidence="9">
    <location>
        <begin position="1"/>
        <end position="33"/>
    </location>
</feature>
<evidence type="ECO:0000256" key="7">
    <source>
        <dbReference type="ARBA" id="ARBA00023136"/>
    </source>
</evidence>
<keyword evidence="3 8" id="KW-0813">Transport</keyword>
<comment type="subcellular location">
    <subcellularLocation>
        <location evidence="1">Membrane</location>
        <topology evidence="1">Multi-pass membrane protein</topology>
    </subcellularLocation>
</comment>
<dbReference type="FunFam" id="1.10.4160.10:FF:000002">
    <property type="entry name" value="Purine-cytosine permease fcyB"/>
    <property type="match status" value="1"/>
</dbReference>
<evidence type="ECO:0000313" key="11">
    <source>
        <dbReference type="EMBL" id="TVY34049.1"/>
    </source>
</evidence>
<dbReference type="PANTHER" id="PTHR31806">
    <property type="entry name" value="PURINE-CYTOSINE PERMEASE FCY2-RELATED"/>
    <property type="match status" value="1"/>
</dbReference>
<feature type="transmembrane region" description="Helical" evidence="10">
    <location>
        <begin position="225"/>
        <end position="242"/>
    </location>
</feature>
<feature type="transmembrane region" description="Helical" evidence="10">
    <location>
        <begin position="162"/>
        <end position="183"/>
    </location>
</feature>
<feature type="transmembrane region" description="Helical" evidence="10">
    <location>
        <begin position="426"/>
        <end position="445"/>
    </location>
</feature>
<evidence type="ECO:0000313" key="12">
    <source>
        <dbReference type="Proteomes" id="UP000462212"/>
    </source>
</evidence>
<evidence type="ECO:0000256" key="4">
    <source>
        <dbReference type="ARBA" id="ARBA00022553"/>
    </source>
</evidence>
<feature type="transmembrane region" description="Helical" evidence="10">
    <location>
        <begin position="343"/>
        <end position="369"/>
    </location>
</feature>
<gene>
    <name evidence="11" type="primary">fcyB_2</name>
    <name evidence="11" type="ORF">LSUB1_G007558</name>
</gene>
<keyword evidence="6 10" id="KW-1133">Transmembrane helix</keyword>
<dbReference type="InterPro" id="IPR026030">
    <property type="entry name" value="Pur-cyt_permease_Fcy2/21/22"/>
</dbReference>
<evidence type="ECO:0000256" key="1">
    <source>
        <dbReference type="ARBA" id="ARBA00004141"/>
    </source>
</evidence>
<dbReference type="GO" id="GO:0005886">
    <property type="term" value="C:plasma membrane"/>
    <property type="evidence" value="ECO:0007669"/>
    <property type="project" value="TreeGrafter"/>
</dbReference>
<dbReference type="Proteomes" id="UP000462212">
    <property type="component" value="Unassembled WGS sequence"/>
</dbReference>
<feature type="transmembrane region" description="Helical" evidence="10">
    <location>
        <begin position="115"/>
        <end position="141"/>
    </location>
</feature>
<reference evidence="11 12" key="1">
    <citation type="submission" date="2018-05" db="EMBL/GenBank/DDBJ databases">
        <title>Genome sequencing and assembly of the regulated plant pathogen Lachnellula willkommii and related sister species for the development of diagnostic species identification markers.</title>
        <authorList>
            <person name="Giroux E."/>
            <person name="Bilodeau G."/>
        </authorList>
    </citation>
    <scope>NUCLEOTIDE SEQUENCE [LARGE SCALE GENOMIC DNA]</scope>
    <source>
        <strain evidence="11 12">CBS 197.66</strain>
    </source>
</reference>
<dbReference type="EMBL" id="QGMJ01000701">
    <property type="protein sequence ID" value="TVY34049.1"/>
    <property type="molecule type" value="Genomic_DNA"/>
</dbReference>
<feature type="transmembrane region" description="Helical" evidence="10">
    <location>
        <begin position="466"/>
        <end position="489"/>
    </location>
</feature>
<name>A0A8H8RIM2_9HELO</name>
<dbReference type="AlphaFoldDB" id="A0A8H8RIM2"/>
<evidence type="ECO:0000256" key="3">
    <source>
        <dbReference type="ARBA" id="ARBA00022448"/>
    </source>
</evidence>
<evidence type="ECO:0000256" key="2">
    <source>
        <dbReference type="ARBA" id="ARBA00008974"/>
    </source>
</evidence>
<dbReference type="GO" id="GO:0000329">
    <property type="term" value="C:fungal-type vacuole membrane"/>
    <property type="evidence" value="ECO:0007669"/>
    <property type="project" value="TreeGrafter"/>
</dbReference>
<feature type="transmembrane region" description="Helical" evidence="10">
    <location>
        <begin position="262"/>
        <end position="285"/>
    </location>
</feature>
<evidence type="ECO:0000256" key="5">
    <source>
        <dbReference type="ARBA" id="ARBA00022692"/>
    </source>
</evidence>
<dbReference type="InterPro" id="IPR001248">
    <property type="entry name" value="Pur-cyt_permease"/>
</dbReference>
<dbReference type="GO" id="GO:0015851">
    <property type="term" value="P:nucleobase transport"/>
    <property type="evidence" value="ECO:0007669"/>
    <property type="project" value="UniProtKB-ARBA"/>
</dbReference>
<feature type="transmembrane region" description="Helical" evidence="10">
    <location>
        <begin position="195"/>
        <end position="216"/>
    </location>
</feature>
<dbReference type="PIRSF" id="PIRSF002744">
    <property type="entry name" value="Pur-cyt_permease"/>
    <property type="match status" value="1"/>
</dbReference>
<protein>
    <submittedName>
        <fullName evidence="11">Purine-cytosine permease</fullName>
    </submittedName>
</protein>